<dbReference type="InterPro" id="IPR036426">
    <property type="entry name" value="Bulb-type_lectin_dom_sf"/>
</dbReference>
<dbReference type="SMART" id="SM00108">
    <property type="entry name" value="B_lectin"/>
    <property type="match status" value="1"/>
</dbReference>
<evidence type="ECO:0000256" key="1">
    <source>
        <dbReference type="ARBA" id="ARBA00004479"/>
    </source>
</evidence>
<organism evidence="22 23">
    <name type="scientific">Rubroshorea leprosula</name>
    <dbReference type="NCBI Taxonomy" id="152421"/>
    <lineage>
        <taxon>Eukaryota</taxon>
        <taxon>Viridiplantae</taxon>
        <taxon>Streptophyta</taxon>
        <taxon>Embryophyta</taxon>
        <taxon>Tracheophyta</taxon>
        <taxon>Spermatophyta</taxon>
        <taxon>Magnoliopsida</taxon>
        <taxon>eudicotyledons</taxon>
        <taxon>Gunneridae</taxon>
        <taxon>Pentapetalae</taxon>
        <taxon>rosids</taxon>
        <taxon>malvids</taxon>
        <taxon>Malvales</taxon>
        <taxon>Dipterocarpaceae</taxon>
        <taxon>Rubroshorea</taxon>
    </lineage>
</organism>
<evidence type="ECO:0000256" key="14">
    <source>
        <dbReference type="ARBA" id="ARBA00048679"/>
    </source>
</evidence>
<evidence type="ECO:0000256" key="7">
    <source>
        <dbReference type="ARBA" id="ARBA00022777"/>
    </source>
</evidence>
<evidence type="ECO:0000313" key="23">
    <source>
        <dbReference type="Proteomes" id="UP001054252"/>
    </source>
</evidence>
<dbReference type="FunFam" id="1.10.510.10:FF:001722">
    <property type="entry name" value="G-type lectin S-receptor-like serine/threonine-protein kinase B120"/>
    <property type="match status" value="1"/>
</dbReference>
<evidence type="ECO:0000259" key="20">
    <source>
        <dbReference type="PROSITE" id="PS50927"/>
    </source>
</evidence>
<evidence type="ECO:0000313" key="22">
    <source>
        <dbReference type="EMBL" id="GKV19160.1"/>
    </source>
</evidence>
<evidence type="ECO:0000259" key="21">
    <source>
        <dbReference type="PROSITE" id="PS50948"/>
    </source>
</evidence>
<dbReference type="InterPro" id="IPR000742">
    <property type="entry name" value="EGF"/>
</dbReference>
<comment type="catalytic activity">
    <reaction evidence="14 15">
        <text>L-seryl-[protein] + ATP = O-phospho-L-seryl-[protein] + ADP + H(+)</text>
        <dbReference type="Rhea" id="RHEA:17989"/>
        <dbReference type="Rhea" id="RHEA-COMP:9863"/>
        <dbReference type="Rhea" id="RHEA-COMP:11604"/>
        <dbReference type="ChEBI" id="CHEBI:15378"/>
        <dbReference type="ChEBI" id="CHEBI:29999"/>
        <dbReference type="ChEBI" id="CHEBI:30616"/>
        <dbReference type="ChEBI" id="CHEBI:83421"/>
        <dbReference type="ChEBI" id="CHEBI:456216"/>
        <dbReference type="EC" id="2.7.11.1"/>
    </reaction>
</comment>
<feature type="transmembrane region" description="Helical" evidence="17">
    <location>
        <begin position="449"/>
        <end position="469"/>
    </location>
</feature>
<feature type="domain" description="EGF-like" evidence="19">
    <location>
        <begin position="299"/>
        <end position="335"/>
    </location>
</feature>
<dbReference type="Pfam" id="PF07714">
    <property type="entry name" value="PK_Tyr_Ser-Thr"/>
    <property type="match status" value="2"/>
</dbReference>
<dbReference type="GO" id="GO:0005524">
    <property type="term" value="F:ATP binding"/>
    <property type="evidence" value="ECO:0007669"/>
    <property type="project" value="UniProtKB-KW"/>
</dbReference>
<evidence type="ECO:0000256" key="2">
    <source>
        <dbReference type="ARBA" id="ARBA00022527"/>
    </source>
</evidence>
<dbReference type="EC" id="2.7.11.1" evidence="15"/>
<dbReference type="GO" id="GO:0004674">
    <property type="term" value="F:protein serine/threonine kinase activity"/>
    <property type="evidence" value="ECO:0007669"/>
    <property type="project" value="UniProtKB-KW"/>
</dbReference>
<dbReference type="InterPro" id="IPR021820">
    <property type="entry name" value="S-locus_recpt_kinase_C"/>
</dbReference>
<evidence type="ECO:0000256" key="13">
    <source>
        <dbReference type="ARBA" id="ARBA00047899"/>
    </source>
</evidence>
<dbReference type="SUPFAM" id="SSF51110">
    <property type="entry name" value="alpha-D-mannose-specific plant lectins"/>
    <property type="match status" value="1"/>
</dbReference>
<keyword evidence="5" id="KW-0732">Signal</keyword>
<proteinExistence type="inferred from homology"/>
<keyword evidence="6 15" id="KW-0547">Nucleotide-binding</keyword>
<dbReference type="PIRSF" id="PIRSF000641">
    <property type="entry name" value="SRK"/>
    <property type="match status" value="1"/>
</dbReference>
<dbReference type="Gene3D" id="1.10.510.10">
    <property type="entry name" value="Transferase(Phosphotransferase) domain 1"/>
    <property type="match status" value="1"/>
</dbReference>
<gene>
    <name evidence="22" type="ORF">SLEP1_g29454</name>
</gene>
<feature type="domain" description="Apple" evidence="21">
    <location>
        <begin position="354"/>
        <end position="437"/>
    </location>
</feature>
<keyword evidence="11" id="KW-1015">Disulfide bond</keyword>
<keyword evidence="10 17" id="KW-0472">Membrane</keyword>
<evidence type="ECO:0000256" key="17">
    <source>
        <dbReference type="SAM" id="Phobius"/>
    </source>
</evidence>
<keyword evidence="16" id="KW-0245">EGF-like domain</keyword>
<dbReference type="Pfam" id="PF01453">
    <property type="entry name" value="B_lectin"/>
    <property type="match status" value="1"/>
</dbReference>
<dbReference type="GO" id="GO:0016020">
    <property type="term" value="C:membrane"/>
    <property type="evidence" value="ECO:0007669"/>
    <property type="project" value="UniProtKB-SubCell"/>
</dbReference>
<dbReference type="InterPro" id="IPR001480">
    <property type="entry name" value="Bulb-type_lectin_dom"/>
</dbReference>
<comment type="similarity">
    <text evidence="15">Belongs to the protein kinase superfamily. Ser/Thr protein kinase family.</text>
</comment>
<evidence type="ECO:0000256" key="6">
    <source>
        <dbReference type="ARBA" id="ARBA00022741"/>
    </source>
</evidence>
<dbReference type="InterPro" id="IPR000858">
    <property type="entry name" value="S_locus_glycoprot_dom"/>
</dbReference>
<dbReference type="PROSITE" id="PS50927">
    <property type="entry name" value="BULB_LECTIN"/>
    <property type="match status" value="1"/>
</dbReference>
<dbReference type="PROSITE" id="PS50026">
    <property type="entry name" value="EGF_3"/>
    <property type="match status" value="1"/>
</dbReference>
<evidence type="ECO:0000256" key="12">
    <source>
        <dbReference type="ARBA" id="ARBA00023180"/>
    </source>
</evidence>
<keyword evidence="9 17" id="KW-1133">Transmembrane helix</keyword>
<evidence type="ECO:0000256" key="16">
    <source>
        <dbReference type="PROSITE-ProRule" id="PRU00076"/>
    </source>
</evidence>
<dbReference type="PANTHER" id="PTHR32444:SF198">
    <property type="entry name" value="BULB-TYPE LECTIN DOMAIN-CONTAINING PROTEIN"/>
    <property type="match status" value="1"/>
</dbReference>
<evidence type="ECO:0000256" key="8">
    <source>
        <dbReference type="ARBA" id="ARBA00022840"/>
    </source>
</evidence>
<keyword evidence="23" id="KW-1185">Reference proteome</keyword>
<evidence type="ECO:0000256" key="4">
    <source>
        <dbReference type="ARBA" id="ARBA00022692"/>
    </source>
</evidence>
<feature type="domain" description="Bulb-type lectin" evidence="20">
    <location>
        <begin position="37"/>
        <end position="160"/>
    </location>
</feature>
<keyword evidence="8 15" id="KW-0067">ATP-binding</keyword>
<dbReference type="Gene3D" id="2.90.10.10">
    <property type="entry name" value="Bulb-type lectin domain"/>
    <property type="match status" value="1"/>
</dbReference>
<evidence type="ECO:0000256" key="9">
    <source>
        <dbReference type="ARBA" id="ARBA00022989"/>
    </source>
</evidence>
<comment type="caution">
    <text evidence="16">Lacks conserved residue(s) required for the propagation of feature annotation.</text>
</comment>
<dbReference type="EMBL" id="BPVZ01000052">
    <property type="protein sequence ID" value="GKV19160.1"/>
    <property type="molecule type" value="Genomic_DNA"/>
</dbReference>
<protein>
    <recommendedName>
        <fullName evidence="15">Receptor-like serine/threonine-protein kinase</fullName>
        <ecNumber evidence="15">2.7.11.1</ecNumber>
    </recommendedName>
</protein>
<evidence type="ECO:0000256" key="10">
    <source>
        <dbReference type="ARBA" id="ARBA00023136"/>
    </source>
</evidence>
<dbReference type="CDD" id="cd00028">
    <property type="entry name" value="B_lectin"/>
    <property type="match status" value="1"/>
</dbReference>
<dbReference type="Pfam" id="PF11883">
    <property type="entry name" value="DUF3403"/>
    <property type="match status" value="1"/>
</dbReference>
<feature type="domain" description="Protein kinase" evidence="18">
    <location>
        <begin position="520"/>
        <end position="782"/>
    </location>
</feature>
<keyword evidence="3 15" id="KW-0808">Transferase</keyword>
<evidence type="ECO:0000256" key="5">
    <source>
        <dbReference type="ARBA" id="ARBA00022729"/>
    </source>
</evidence>
<dbReference type="InterPro" id="IPR000719">
    <property type="entry name" value="Prot_kinase_dom"/>
</dbReference>
<evidence type="ECO:0000256" key="15">
    <source>
        <dbReference type="PIRNR" id="PIRNR000641"/>
    </source>
</evidence>
<keyword evidence="2 15" id="KW-0723">Serine/threonine-protein kinase</keyword>
<dbReference type="Gene3D" id="3.30.200.20">
    <property type="entry name" value="Phosphorylase Kinase, domain 1"/>
    <property type="match status" value="1"/>
</dbReference>
<dbReference type="InterPro" id="IPR011009">
    <property type="entry name" value="Kinase-like_dom_sf"/>
</dbReference>
<dbReference type="PROSITE" id="PS50011">
    <property type="entry name" value="PROTEIN_KINASE_DOM"/>
    <property type="match status" value="1"/>
</dbReference>
<dbReference type="PROSITE" id="PS50948">
    <property type="entry name" value="PAN"/>
    <property type="match status" value="1"/>
</dbReference>
<comment type="catalytic activity">
    <reaction evidence="13 15">
        <text>L-threonyl-[protein] + ATP = O-phospho-L-threonyl-[protein] + ADP + H(+)</text>
        <dbReference type="Rhea" id="RHEA:46608"/>
        <dbReference type="Rhea" id="RHEA-COMP:11060"/>
        <dbReference type="Rhea" id="RHEA-COMP:11605"/>
        <dbReference type="ChEBI" id="CHEBI:15378"/>
        <dbReference type="ChEBI" id="CHEBI:30013"/>
        <dbReference type="ChEBI" id="CHEBI:30616"/>
        <dbReference type="ChEBI" id="CHEBI:61977"/>
        <dbReference type="ChEBI" id="CHEBI:456216"/>
        <dbReference type="EC" id="2.7.11.1"/>
    </reaction>
</comment>
<comment type="subcellular location">
    <subcellularLocation>
        <location evidence="1">Membrane</location>
        <topology evidence="1">Single-pass type I membrane protein</topology>
    </subcellularLocation>
</comment>
<dbReference type="SMART" id="SM00473">
    <property type="entry name" value="PAN_AP"/>
    <property type="match status" value="1"/>
</dbReference>
<keyword evidence="4 17" id="KW-0812">Transmembrane</keyword>
<sequence length="782" mass="88664">MKEFINSIVFLGNVLLTRCLILSLSKFHADFWFGFSADTITPSKSIKYPEAIISNGSKFQLGFFSPANSTDLYVGIWYKGIDPVKGAIWVANREKPLKDSSGTMMISKDGNLVVVNRQNEVLWSSNVEKLTSNNTIVELWDSGNLVLLDKTTGVNMWESFQQPSNVFMPTMKLGVDLRTGEKIQMISWKSPSDPSVGNFSFGIETFNVLQFFVWKNSQPYWRSGPWNGRLFVGVPLRRSFYLDGFRLEADEREGTFYFSYSLGGGESYLLDYFMDSEGILLERIWNGYGKDCNITWSTAQNECNVYGKCGPFGSCDSQKPTICSCLRGFEPKNAEEWNRGIWTSGCIRTTTLQCNRTNSSREVDKEDGFLKLEMMKVPDFAQQSSYTEDECRNWCLNSCSCIAYAYDVNIGCMSWNGTLIDIQKFPSGGMDLYNRLAYSELDRKKDLKLIIIITVIIGTIIFCICTLFIRRWMVAQGKGTWKGKSEEMLFDRRKTSTTEVKLQELPLFKFEELATATKNFNLTNQLGQGGFGPVYRGTLETGQEIAVKRLSSASGQGLEEFMNEVFVISKLQHRNLVRLLGCCVEREEKILVYEFMPNKSLDTYLFDFGMARIFRGNEDEANTRRVVGTYGYMSPEYAMVGLFSEKSDVFSYGVLLLEIVSGRRNTSFGNEDTSSLLEYAWKLWNEENVLAMVDKVVCDPCHCREILRCIHVGLLCVQEMAKDRPTMSIVISMLNSEIVDLPSPKQPAFILKQIATDATSPSQHGQQRCSINNVTVTILQGR</sequence>
<comment type="caution">
    <text evidence="22">The sequence shown here is derived from an EMBL/GenBank/DDBJ whole genome shotgun (WGS) entry which is preliminary data.</text>
</comment>
<dbReference type="Pfam" id="PF08276">
    <property type="entry name" value="PAN_2"/>
    <property type="match status" value="1"/>
</dbReference>
<dbReference type="CDD" id="cd01098">
    <property type="entry name" value="PAN_AP_plant"/>
    <property type="match status" value="1"/>
</dbReference>
<accession>A0AAV5K400</accession>
<dbReference type="InterPro" id="IPR001245">
    <property type="entry name" value="Ser-Thr/Tyr_kinase_cat_dom"/>
</dbReference>
<dbReference type="PANTHER" id="PTHR32444">
    <property type="entry name" value="BULB-TYPE LECTIN DOMAIN-CONTAINING PROTEIN"/>
    <property type="match status" value="1"/>
</dbReference>
<reference evidence="22 23" key="1">
    <citation type="journal article" date="2021" name="Commun. Biol.">
        <title>The genome of Shorea leprosula (Dipterocarpaceae) highlights the ecological relevance of drought in aseasonal tropical rainforests.</title>
        <authorList>
            <person name="Ng K.K.S."/>
            <person name="Kobayashi M.J."/>
            <person name="Fawcett J.A."/>
            <person name="Hatakeyama M."/>
            <person name="Paape T."/>
            <person name="Ng C.H."/>
            <person name="Ang C.C."/>
            <person name="Tnah L.H."/>
            <person name="Lee C.T."/>
            <person name="Nishiyama T."/>
            <person name="Sese J."/>
            <person name="O'Brien M.J."/>
            <person name="Copetti D."/>
            <person name="Mohd Noor M.I."/>
            <person name="Ong R.C."/>
            <person name="Putra M."/>
            <person name="Sireger I.Z."/>
            <person name="Indrioko S."/>
            <person name="Kosugi Y."/>
            <person name="Izuno A."/>
            <person name="Isagi Y."/>
            <person name="Lee S.L."/>
            <person name="Shimizu K.K."/>
        </authorList>
    </citation>
    <scope>NUCLEOTIDE SEQUENCE [LARGE SCALE GENOMIC DNA]</scope>
    <source>
        <strain evidence="22">214</strain>
    </source>
</reference>
<evidence type="ECO:0000256" key="3">
    <source>
        <dbReference type="ARBA" id="ARBA00022679"/>
    </source>
</evidence>
<dbReference type="SUPFAM" id="SSF56112">
    <property type="entry name" value="Protein kinase-like (PK-like)"/>
    <property type="match status" value="1"/>
</dbReference>
<dbReference type="FunFam" id="3.30.200.20:FF:000145">
    <property type="entry name" value="receptor-like serine/threonine-protein kinase SD1-8"/>
    <property type="match status" value="1"/>
</dbReference>
<dbReference type="GO" id="GO:0048544">
    <property type="term" value="P:recognition of pollen"/>
    <property type="evidence" value="ECO:0007669"/>
    <property type="project" value="InterPro"/>
</dbReference>
<evidence type="ECO:0000256" key="11">
    <source>
        <dbReference type="ARBA" id="ARBA00023157"/>
    </source>
</evidence>
<evidence type="ECO:0000259" key="18">
    <source>
        <dbReference type="PROSITE" id="PS50011"/>
    </source>
</evidence>
<keyword evidence="7 15" id="KW-0418">Kinase</keyword>
<dbReference type="InterPro" id="IPR024171">
    <property type="entry name" value="SRK-like_kinase"/>
</dbReference>
<dbReference type="AlphaFoldDB" id="A0AAV5K400"/>
<keyword evidence="12" id="KW-0325">Glycoprotein</keyword>
<dbReference type="Pfam" id="PF00954">
    <property type="entry name" value="S_locus_glycop"/>
    <property type="match status" value="1"/>
</dbReference>
<evidence type="ECO:0000259" key="19">
    <source>
        <dbReference type="PROSITE" id="PS50026"/>
    </source>
</evidence>
<name>A0AAV5K400_9ROSI</name>
<dbReference type="InterPro" id="IPR003609">
    <property type="entry name" value="Pan_app"/>
</dbReference>
<dbReference type="FunFam" id="2.90.10.10:FF:000001">
    <property type="entry name" value="G-type lectin S-receptor-like serine/threonine-protein kinase"/>
    <property type="match status" value="1"/>
</dbReference>
<dbReference type="Proteomes" id="UP001054252">
    <property type="component" value="Unassembled WGS sequence"/>
</dbReference>